<sequence>MRQSLSLLALSLRLSLGLASLIKRDATPEVTELLKFPDGARLENFKVLPDGHLLVNTLSSNTVWDLDPTVSNPQPEKVVSLASVDALFGVTPLDKGLYAISGGLHATTPNRFVPGSFRINVIRPSSKTIVDSFSVPDTEFLNGLATLPKKPHVVLGADSYAGRILRIDTRTHEITTAWSHPALSRGDNTTGLQIGVNGIRIKDGHLYFSNSRLGTFSRVLIDEDGIPTAEPDLIATLPGFEDGAHLLDDFDFDAHGNVYMTAHPSSLVKITPDGKLTTVVGGDGTTTLVAPTSAEFTHDKKTLYVMSMTSQVLRVRFC</sequence>
<evidence type="ECO:0000313" key="2">
    <source>
        <dbReference type="EMBL" id="GAB1317963.1"/>
    </source>
</evidence>
<name>A0ABQ0GJM0_9PEZI</name>
<reference evidence="2 3" key="1">
    <citation type="submission" date="2024-09" db="EMBL/GenBank/DDBJ databases">
        <title>Itraconazole resistance in Madurella fahalii resulting from another homologue of gene encoding cytochrome P450 14-alpha sterol demethylase (CYP51).</title>
        <authorList>
            <person name="Yoshioka I."/>
            <person name="Fahal A.H."/>
            <person name="Kaneko S."/>
            <person name="Yaguchi T."/>
        </authorList>
    </citation>
    <scope>NUCLEOTIDE SEQUENCE [LARGE SCALE GENOMIC DNA]</scope>
    <source>
        <strain evidence="2 3">IFM 68171</strain>
    </source>
</reference>
<dbReference type="RefSeq" id="XP_070919694.1">
    <property type="nucleotide sequence ID" value="XM_071063593.1"/>
</dbReference>
<keyword evidence="1" id="KW-0732">Signal</keyword>
<feature type="signal peptide" evidence="1">
    <location>
        <begin position="1"/>
        <end position="19"/>
    </location>
</feature>
<dbReference type="Gene3D" id="2.120.10.30">
    <property type="entry name" value="TolB, C-terminal domain"/>
    <property type="match status" value="1"/>
</dbReference>
<dbReference type="EMBL" id="BAAFSV010000004">
    <property type="protein sequence ID" value="GAB1317963.1"/>
    <property type="molecule type" value="Genomic_DNA"/>
</dbReference>
<evidence type="ECO:0000313" key="3">
    <source>
        <dbReference type="Proteomes" id="UP001628179"/>
    </source>
</evidence>
<feature type="chain" id="PRO_5046419113" description="SMP-30/Gluconolactonase/LRE-like region domain-containing protein" evidence="1">
    <location>
        <begin position="20"/>
        <end position="318"/>
    </location>
</feature>
<dbReference type="PANTHER" id="PTHR42060">
    <property type="entry name" value="NHL REPEAT-CONTAINING PROTEIN-RELATED"/>
    <property type="match status" value="1"/>
</dbReference>
<keyword evidence="3" id="KW-1185">Reference proteome</keyword>
<evidence type="ECO:0000256" key="1">
    <source>
        <dbReference type="SAM" id="SignalP"/>
    </source>
</evidence>
<dbReference type="InterPro" id="IPR052998">
    <property type="entry name" value="Hetero-Diels-Alderase-like"/>
</dbReference>
<protein>
    <recommendedName>
        <fullName evidence="4">SMP-30/Gluconolactonase/LRE-like region domain-containing protein</fullName>
    </recommendedName>
</protein>
<gene>
    <name evidence="2" type="ORF">MFIFM68171_08173</name>
</gene>
<dbReference type="GeneID" id="98178916"/>
<comment type="caution">
    <text evidence="2">The sequence shown here is derived from an EMBL/GenBank/DDBJ whole genome shotgun (WGS) entry which is preliminary data.</text>
</comment>
<dbReference type="InterPro" id="IPR011042">
    <property type="entry name" value="6-blade_b-propeller_TolB-like"/>
</dbReference>
<accession>A0ABQ0GJM0</accession>
<organism evidence="2 3">
    <name type="scientific">Madurella fahalii</name>
    <dbReference type="NCBI Taxonomy" id="1157608"/>
    <lineage>
        <taxon>Eukaryota</taxon>
        <taxon>Fungi</taxon>
        <taxon>Dikarya</taxon>
        <taxon>Ascomycota</taxon>
        <taxon>Pezizomycotina</taxon>
        <taxon>Sordariomycetes</taxon>
        <taxon>Sordariomycetidae</taxon>
        <taxon>Sordariales</taxon>
        <taxon>Sordariales incertae sedis</taxon>
        <taxon>Madurella</taxon>
    </lineage>
</organism>
<dbReference type="PANTHER" id="PTHR42060:SF1">
    <property type="entry name" value="NHL REPEAT-CONTAINING PROTEIN"/>
    <property type="match status" value="1"/>
</dbReference>
<dbReference type="Proteomes" id="UP001628179">
    <property type="component" value="Unassembled WGS sequence"/>
</dbReference>
<dbReference type="SUPFAM" id="SSF63829">
    <property type="entry name" value="Calcium-dependent phosphotriesterase"/>
    <property type="match status" value="1"/>
</dbReference>
<proteinExistence type="predicted"/>
<evidence type="ECO:0008006" key="4">
    <source>
        <dbReference type="Google" id="ProtNLM"/>
    </source>
</evidence>